<reference evidence="4 5" key="1">
    <citation type="submission" date="2020-10" db="EMBL/GenBank/DDBJ databases">
        <title>The Coptis chinensis genome and diversification of protoberbering-type alkaloids.</title>
        <authorList>
            <person name="Wang B."/>
            <person name="Shu S."/>
            <person name="Song C."/>
            <person name="Liu Y."/>
        </authorList>
    </citation>
    <scope>NUCLEOTIDE SEQUENCE [LARGE SCALE GENOMIC DNA]</scope>
    <source>
        <strain evidence="4">HL-2020</strain>
        <tissue evidence="4">Leaf</tissue>
    </source>
</reference>
<feature type="repeat" description="PPR" evidence="2">
    <location>
        <begin position="150"/>
        <end position="184"/>
    </location>
</feature>
<dbReference type="InterPro" id="IPR002885">
    <property type="entry name" value="PPR_rpt"/>
</dbReference>
<sequence>MILDDSLTSQKRQPYVRKQPPTLRSSGSRSQSTCFICSENDICRTVRSRTKLMNILIEQGKSVEVLSVFDSLIEEGHMPSLITYTTVLAALTVLKRFKSIHSLVSQVEEKGMKPDSIFFNAVINAFSESGNVEEAIKILQKMKESGCKPTTSTFNTLIKGYGIAGKPEESMELLEQMFQDEKTKPNHRTYNILVRTWCRMNNLEEAWKVIYKMVASGLRPDVVTYNTLAKAYTQNGETSKAERMILEMQSSNIQPNERTCGIIIGGYCKEGNMDDALRFVYRDERI</sequence>
<feature type="compositionally biased region" description="Polar residues" evidence="3">
    <location>
        <begin position="1"/>
        <end position="12"/>
    </location>
</feature>
<feature type="region of interest" description="Disordered" evidence="3">
    <location>
        <begin position="1"/>
        <end position="30"/>
    </location>
</feature>
<feature type="repeat" description="PPR" evidence="2">
    <location>
        <begin position="221"/>
        <end position="255"/>
    </location>
</feature>
<feature type="repeat" description="PPR" evidence="2">
    <location>
        <begin position="80"/>
        <end position="114"/>
    </location>
</feature>
<gene>
    <name evidence="4" type="ORF">IFM89_029751</name>
</gene>
<feature type="repeat" description="PPR" evidence="2">
    <location>
        <begin position="186"/>
        <end position="220"/>
    </location>
</feature>
<keyword evidence="1" id="KW-0677">Repeat</keyword>
<accession>A0A835IFZ8</accession>
<dbReference type="PROSITE" id="PS51375">
    <property type="entry name" value="PPR"/>
    <property type="match status" value="5"/>
</dbReference>
<evidence type="ECO:0008006" key="6">
    <source>
        <dbReference type="Google" id="ProtNLM"/>
    </source>
</evidence>
<dbReference type="OrthoDB" id="185373at2759"/>
<dbReference type="PANTHER" id="PTHR47931">
    <property type="entry name" value="OS01G0228400 PROTEIN"/>
    <property type="match status" value="1"/>
</dbReference>
<evidence type="ECO:0000256" key="1">
    <source>
        <dbReference type="ARBA" id="ARBA00022737"/>
    </source>
</evidence>
<dbReference type="EMBL" id="JADFTS010000003">
    <property type="protein sequence ID" value="KAF9616454.1"/>
    <property type="molecule type" value="Genomic_DNA"/>
</dbReference>
<dbReference type="InterPro" id="IPR011990">
    <property type="entry name" value="TPR-like_helical_dom_sf"/>
</dbReference>
<evidence type="ECO:0000256" key="3">
    <source>
        <dbReference type="SAM" id="MobiDB-lite"/>
    </source>
</evidence>
<comment type="caution">
    <text evidence="4">The sequence shown here is derived from an EMBL/GenBank/DDBJ whole genome shotgun (WGS) entry which is preliminary data.</text>
</comment>
<dbReference type="NCBIfam" id="TIGR00756">
    <property type="entry name" value="PPR"/>
    <property type="match status" value="5"/>
</dbReference>
<proteinExistence type="predicted"/>
<feature type="repeat" description="PPR" evidence="2">
    <location>
        <begin position="115"/>
        <end position="149"/>
    </location>
</feature>
<dbReference type="Gene3D" id="1.25.40.10">
    <property type="entry name" value="Tetratricopeptide repeat domain"/>
    <property type="match status" value="2"/>
</dbReference>
<evidence type="ECO:0000313" key="4">
    <source>
        <dbReference type="EMBL" id="KAF9616454.1"/>
    </source>
</evidence>
<protein>
    <recommendedName>
        <fullName evidence="6">Pentatricopeptide repeat-containing protein</fullName>
    </recommendedName>
</protein>
<dbReference type="Pfam" id="PF12854">
    <property type="entry name" value="PPR_1"/>
    <property type="match status" value="1"/>
</dbReference>
<dbReference type="AlphaFoldDB" id="A0A835IFZ8"/>
<evidence type="ECO:0000313" key="5">
    <source>
        <dbReference type="Proteomes" id="UP000631114"/>
    </source>
</evidence>
<keyword evidence="5" id="KW-1185">Reference proteome</keyword>
<name>A0A835IFZ8_9MAGN</name>
<dbReference type="Proteomes" id="UP000631114">
    <property type="component" value="Unassembled WGS sequence"/>
</dbReference>
<dbReference type="SUPFAM" id="SSF81901">
    <property type="entry name" value="HCP-like"/>
    <property type="match status" value="1"/>
</dbReference>
<organism evidence="4 5">
    <name type="scientific">Coptis chinensis</name>
    <dbReference type="NCBI Taxonomy" id="261450"/>
    <lineage>
        <taxon>Eukaryota</taxon>
        <taxon>Viridiplantae</taxon>
        <taxon>Streptophyta</taxon>
        <taxon>Embryophyta</taxon>
        <taxon>Tracheophyta</taxon>
        <taxon>Spermatophyta</taxon>
        <taxon>Magnoliopsida</taxon>
        <taxon>Ranunculales</taxon>
        <taxon>Ranunculaceae</taxon>
        <taxon>Coptidoideae</taxon>
        <taxon>Coptis</taxon>
    </lineage>
</organism>
<evidence type="ECO:0000256" key="2">
    <source>
        <dbReference type="PROSITE-ProRule" id="PRU00708"/>
    </source>
</evidence>
<dbReference type="PANTHER" id="PTHR47931:SF2">
    <property type="entry name" value="OS01G0228400 PROTEIN"/>
    <property type="match status" value="1"/>
</dbReference>
<dbReference type="Pfam" id="PF13041">
    <property type="entry name" value="PPR_2"/>
    <property type="match status" value="2"/>
</dbReference>